<dbReference type="Proteomes" id="UP000663854">
    <property type="component" value="Unassembled WGS sequence"/>
</dbReference>
<evidence type="ECO:0000313" key="7">
    <source>
        <dbReference type="Proteomes" id="UP000663889"/>
    </source>
</evidence>
<dbReference type="EMBL" id="CAJNOO010000004">
    <property type="protein sequence ID" value="CAF0733339.1"/>
    <property type="molecule type" value="Genomic_DNA"/>
</dbReference>
<organism evidence="5 7">
    <name type="scientific">Rotaria sordida</name>
    <dbReference type="NCBI Taxonomy" id="392033"/>
    <lineage>
        <taxon>Eukaryota</taxon>
        <taxon>Metazoa</taxon>
        <taxon>Spiralia</taxon>
        <taxon>Gnathifera</taxon>
        <taxon>Rotifera</taxon>
        <taxon>Eurotatoria</taxon>
        <taxon>Bdelloidea</taxon>
        <taxon>Philodinida</taxon>
        <taxon>Philodinidae</taxon>
        <taxon>Rotaria</taxon>
    </lineage>
</organism>
<keyword evidence="1" id="KW-0812">Transmembrane</keyword>
<sequence>MSSATYILSDKNETISWTYDQLLSNASIEKKDLSLLGFIIGILCIISILCSLIVRIFIYLYDKISLSKKSFVQSPSTSNSTTTNNIMSEF</sequence>
<name>A0A813SJ38_9BILA</name>
<evidence type="ECO:0000313" key="3">
    <source>
        <dbReference type="EMBL" id="CAF0748678.1"/>
    </source>
</evidence>
<dbReference type="EMBL" id="CAJNOH010000034">
    <property type="protein sequence ID" value="CAF0788815.1"/>
    <property type="molecule type" value="Genomic_DNA"/>
</dbReference>
<evidence type="ECO:0000313" key="4">
    <source>
        <dbReference type="EMBL" id="CAF0788815.1"/>
    </source>
</evidence>
<protein>
    <submittedName>
        <fullName evidence="5">Uncharacterized protein</fullName>
    </submittedName>
</protein>
<dbReference type="Proteomes" id="UP000663870">
    <property type="component" value="Unassembled WGS sequence"/>
</dbReference>
<dbReference type="AlphaFoldDB" id="A0A813SJ38"/>
<comment type="caution">
    <text evidence="5">The sequence shown here is derived from an EMBL/GenBank/DDBJ whole genome shotgun (WGS) entry which is preliminary data.</text>
</comment>
<feature type="transmembrane region" description="Helical" evidence="1">
    <location>
        <begin position="35"/>
        <end position="61"/>
    </location>
</feature>
<proteinExistence type="predicted"/>
<keyword evidence="1" id="KW-1133">Transmembrane helix</keyword>
<dbReference type="EMBL" id="CAJNOL010000017">
    <property type="protein sequence ID" value="CAF0748678.1"/>
    <property type="molecule type" value="Genomic_DNA"/>
</dbReference>
<keyword evidence="6" id="KW-1185">Reference proteome</keyword>
<evidence type="ECO:0000313" key="6">
    <source>
        <dbReference type="Proteomes" id="UP000663870"/>
    </source>
</evidence>
<accession>A0A813SJ38</accession>
<dbReference type="Proteomes" id="UP000663882">
    <property type="component" value="Unassembled WGS sequence"/>
</dbReference>
<evidence type="ECO:0000313" key="5">
    <source>
        <dbReference type="EMBL" id="CAF0797728.1"/>
    </source>
</evidence>
<evidence type="ECO:0000313" key="2">
    <source>
        <dbReference type="EMBL" id="CAF0733339.1"/>
    </source>
</evidence>
<reference evidence="5" key="1">
    <citation type="submission" date="2021-02" db="EMBL/GenBank/DDBJ databases">
        <authorList>
            <person name="Nowell W R."/>
        </authorList>
    </citation>
    <scope>NUCLEOTIDE SEQUENCE</scope>
</reference>
<dbReference type="OrthoDB" id="10061428at2759"/>
<dbReference type="Proteomes" id="UP000663889">
    <property type="component" value="Unassembled WGS sequence"/>
</dbReference>
<evidence type="ECO:0000256" key="1">
    <source>
        <dbReference type="SAM" id="Phobius"/>
    </source>
</evidence>
<gene>
    <name evidence="3" type="ORF">JXQ802_LOCUS1551</name>
    <name evidence="4" type="ORF">PYM288_LOCUS4019</name>
    <name evidence="2" type="ORF">RFH988_LOCUS259</name>
    <name evidence="5" type="ORF">SEV965_LOCUS467</name>
</gene>
<dbReference type="EMBL" id="CAJNOU010000007">
    <property type="protein sequence ID" value="CAF0797728.1"/>
    <property type="molecule type" value="Genomic_DNA"/>
</dbReference>
<keyword evidence="1" id="KW-0472">Membrane</keyword>